<evidence type="ECO:0000313" key="7">
    <source>
        <dbReference type="EMBL" id="ROO85361.1"/>
    </source>
</evidence>
<keyword evidence="4" id="KW-0961">Cell wall biogenesis/degradation</keyword>
<feature type="coiled-coil region" evidence="5">
    <location>
        <begin position="210"/>
        <end position="237"/>
    </location>
</feature>
<keyword evidence="3" id="KW-0378">Hydrolase</keyword>
<dbReference type="InterPro" id="IPR002502">
    <property type="entry name" value="Amidase_domain"/>
</dbReference>
<dbReference type="InterPro" id="IPR051206">
    <property type="entry name" value="NAMLAA_amidase_2"/>
</dbReference>
<dbReference type="Gene3D" id="3.40.80.10">
    <property type="entry name" value="Peptidoglycan recognition protein-like"/>
    <property type="match status" value="1"/>
</dbReference>
<sequence>MAYPYIGALKHGGKQGKIQRIVIHATVSPCVRGGARNVAKYFQSSAAGGSAHYVVDPGEIIQCVKDDVVAYHAPPNTGTLGIELCDPQAGSPKRWSNEAHQAMLVLAAKLVRELAAKHDVPLVRVTAAQLRAGKRGICSHVAVSDAFGQSDHGDPEVAGPFPWAKFMQLIKEEDDMPSPKEIYEAVWEQDVMAAPDGSKSNPTWKPSSVLTDVDKKVRALQSQVTGLESELAATNAKLDQVLTLLRASVS</sequence>
<dbReference type="GO" id="GO:0009253">
    <property type="term" value="P:peptidoglycan catabolic process"/>
    <property type="evidence" value="ECO:0007669"/>
    <property type="project" value="InterPro"/>
</dbReference>
<reference evidence="7 8" key="1">
    <citation type="submission" date="2018-11" db="EMBL/GenBank/DDBJ databases">
        <title>Sequencing the genomes of 1000 actinobacteria strains.</title>
        <authorList>
            <person name="Klenk H.-P."/>
        </authorList>
    </citation>
    <scope>NUCLEOTIDE SEQUENCE [LARGE SCALE GENOMIC DNA]</scope>
    <source>
        <strain evidence="7 8">DSM 44254</strain>
    </source>
</reference>
<organism evidence="7 8">
    <name type="scientific">Actinocorallia herbida</name>
    <dbReference type="NCBI Taxonomy" id="58109"/>
    <lineage>
        <taxon>Bacteria</taxon>
        <taxon>Bacillati</taxon>
        <taxon>Actinomycetota</taxon>
        <taxon>Actinomycetes</taxon>
        <taxon>Streptosporangiales</taxon>
        <taxon>Thermomonosporaceae</taxon>
        <taxon>Actinocorallia</taxon>
    </lineage>
</organism>
<dbReference type="SUPFAM" id="SSF55846">
    <property type="entry name" value="N-acetylmuramoyl-L-alanine amidase-like"/>
    <property type="match status" value="1"/>
</dbReference>
<dbReference type="PANTHER" id="PTHR30417">
    <property type="entry name" value="N-ACETYLMURAMOYL-L-ALANINE AMIDASE AMID"/>
    <property type="match status" value="1"/>
</dbReference>
<comment type="caution">
    <text evidence="7">The sequence shown here is derived from an EMBL/GenBank/DDBJ whole genome shotgun (WGS) entry which is preliminary data.</text>
</comment>
<name>A0A3N1CVN9_9ACTN</name>
<gene>
    <name evidence="7" type="ORF">EDD29_2904</name>
</gene>
<feature type="domain" description="N-acetylmuramoyl-L-alanine amidase" evidence="6">
    <location>
        <begin position="7"/>
        <end position="156"/>
    </location>
</feature>
<dbReference type="GO" id="GO:0008745">
    <property type="term" value="F:N-acetylmuramoyl-L-alanine amidase activity"/>
    <property type="evidence" value="ECO:0007669"/>
    <property type="project" value="UniProtKB-EC"/>
</dbReference>
<dbReference type="GO" id="GO:0071555">
    <property type="term" value="P:cell wall organization"/>
    <property type="evidence" value="ECO:0007669"/>
    <property type="project" value="UniProtKB-KW"/>
</dbReference>
<protein>
    <recommendedName>
        <fullName evidence="2">N-acetylmuramoyl-L-alanine amidase</fullName>
        <ecNumber evidence="2">3.5.1.28</ecNumber>
    </recommendedName>
</protein>
<dbReference type="Pfam" id="PF01510">
    <property type="entry name" value="Amidase_2"/>
    <property type="match status" value="1"/>
</dbReference>
<evidence type="ECO:0000256" key="2">
    <source>
        <dbReference type="ARBA" id="ARBA00011901"/>
    </source>
</evidence>
<keyword evidence="5" id="KW-0175">Coiled coil</keyword>
<dbReference type="Proteomes" id="UP000272400">
    <property type="component" value="Unassembled WGS sequence"/>
</dbReference>
<dbReference type="SMART" id="SM00644">
    <property type="entry name" value="Ami_2"/>
    <property type="match status" value="1"/>
</dbReference>
<accession>A0A3N1CVN9</accession>
<dbReference type="GO" id="GO:0009254">
    <property type="term" value="P:peptidoglycan turnover"/>
    <property type="evidence" value="ECO:0007669"/>
    <property type="project" value="TreeGrafter"/>
</dbReference>
<dbReference type="EMBL" id="RJKE01000001">
    <property type="protein sequence ID" value="ROO85361.1"/>
    <property type="molecule type" value="Genomic_DNA"/>
</dbReference>
<evidence type="ECO:0000256" key="3">
    <source>
        <dbReference type="ARBA" id="ARBA00022801"/>
    </source>
</evidence>
<proteinExistence type="predicted"/>
<dbReference type="InterPro" id="IPR036505">
    <property type="entry name" value="Amidase/PGRP_sf"/>
</dbReference>
<evidence type="ECO:0000256" key="1">
    <source>
        <dbReference type="ARBA" id="ARBA00001561"/>
    </source>
</evidence>
<evidence type="ECO:0000256" key="4">
    <source>
        <dbReference type="ARBA" id="ARBA00023316"/>
    </source>
</evidence>
<dbReference type="AlphaFoldDB" id="A0A3N1CVN9"/>
<dbReference type="EC" id="3.5.1.28" evidence="2"/>
<evidence type="ECO:0000313" key="8">
    <source>
        <dbReference type="Proteomes" id="UP000272400"/>
    </source>
</evidence>
<dbReference type="RefSeq" id="WP_170201398.1">
    <property type="nucleotide sequence ID" value="NZ_RJKE01000001.1"/>
</dbReference>
<evidence type="ECO:0000256" key="5">
    <source>
        <dbReference type="SAM" id="Coils"/>
    </source>
</evidence>
<comment type="catalytic activity">
    <reaction evidence="1">
        <text>Hydrolyzes the link between N-acetylmuramoyl residues and L-amino acid residues in certain cell-wall glycopeptides.</text>
        <dbReference type="EC" id="3.5.1.28"/>
    </reaction>
</comment>
<dbReference type="CDD" id="cd06583">
    <property type="entry name" value="PGRP"/>
    <property type="match status" value="1"/>
</dbReference>
<dbReference type="PANTHER" id="PTHR30417:SF1">
    <property type="entry name" value="N-ACETYLMURAMOYL-L-ALANINE AMIDASE AMID"/>
    <property type="match status" value="1"/>
</dbReference>
<keyword evidence="8" id="KW-1185">Reference proteome</keyword>
<evidence type="ECO:0000259" key="6">
    <source>
        <dbReference type="SMART" id="SM00644"/>
    </source>
</evidence>